<keyword evidence="1" id="KW-0732">Signal</keyword>
<gene>
    <name evidence="2" type="ORF">HUK82_16320</name>
</gene>
<dbReference type="PROSITE" id="PS51257">
    <property type="entry name" value="PROKAR_LIPOPROTEIN"/>
    <property type="match status" value="1"/>
</dbReference>
<protein>
    <recommendedName>
        <fullName evidence="4">Lipoprotein</fullName>
    </recommendedName>
</protein>
<evidence type="ECO:0000313" key="2">
    <source>
        <dbReference type="EMBL" id="NVN42112.1"/>
    </source>
</evidence>
<organism evidence="2 3">
    <name type="scientific">Ameyamaea chiangmaiensis</name>
    <dbReference type="NCBI Taxonomy" id="442969"/>
    <lineage>
        <taxon>Bacteria</taxon>
        <taxon>Pseudomonadati</taxon>
        <taxon>Pseudomonadota</taxon>
        <taxon>Alphaproteobacteria</taxon>
        <taxon>Acetobacterales</taxon>
        <taxon>Acetobacteraceae</taxon>
        <taxon>Ameyamaea</taxon>
    </lineage>
</organism>
<keyword evidence="3" id="KW-1185">Reference proteome</keyword>
<name>A0A850PK04_9PROT</name>
<accession>A0A850PK04</accession>
<evidence type="ECO:0000313" key="3">
    <source>
        <dbReference type="Proteomes" id="UP000585665"/>
    </source>
</evidence>
<evidence type="ECO:0000256" key="1">
    <source>
        <dbReference type="SAM" id="SignalP"/>
    </source>
</evidence>
<dbReference type="Proteomes" id="UP000585665">
    <property type="component" value="Unassembled WGS sequence"/>
</dbReference>
<reference evidence="2 3" key="1">
    <citation type="submission" date="2020-06" db="EMBL/GenBank/DDBJ databases">
        <title>Description of novel acetic acid bacteria.</title>
        <authorList>
            <person name="Sombolestani A."/>
        </authorList>
    </citation>
    <scope>NUCLEOTIDE SEQUENCE [LARGE SCALE GENOMIC DNA]</scope>
    <source>
        <strain evidence="2 3">LMG 27010</strain>
    </source>
</reference>
<proteinExistence type="predicted"/>
<evidence type="ECO:0008006" key="4">
    <source>
        <dbReference type="Google" id="ProtNLM"/>
    </source>
</evidence>
<feature type="chain" id="PRO_5032385279" description="Lipoprotein" evidence="1">
    <location>
        <begin position="33"/>
        <end position="81"/>
    </location>
</feature>
<comment type="caution">
    <text evidence="2">The sequence shown here is derived from an EMBL/GenBank/DDBJ whole genome shotgun (WGS) entry which is preliminary data.</text>
</comment>
<dbReference type="RefSeq" id="WP_176614925.1">
    <property type="nucleotide sequence ID" value="NZ_JABXXR010000277.1"/>
</dbReference>
<dbReference type="EMBL" id="JABXXR010000277">
    <property type="protein sequence ID" value="NVN42112.1"/>
    <property type="molecule type" value="Genomic_DNA"/>
</dbReference>
<sequence length="81" mass="7947">MSRTSRSLGCSLRATACLALVALGGCVGRAASAPVAPGAPAAGYGYRCEAGFYSCHTPTQVPLGTPCSCPGLGAASYGNVH</sequence>
<feature type="signal peptide" evidence="1">
    <location>
        <begin position="1"/>
        <end position="32"/>
    </location>
</feature>
<dbReference type="AlphaFoldDB" id="A0A850PK04"/>